<reference evidence="2 3" key="1">
    <citation type="submission" date="2016-06" db="EMBL/GenBank/DDBJ databases">
        <title>Draft genome of Moraxella lacunata CCUG 57757A.</title>
        <authorList>
            <person name="Salva-Serra F."/>
            <person name="Engstrom-Jakobsson H."/>
            <person name="Thorell K."/>
            <person name="Gonzales-Siles L."/>
            <person name="Karlsson R."/>
            <person name="Boulund F."/>
            <person name="Engstrand L."/>
            <person name="Kristiansson E."/>
            <person name="Moore E."/>
        </authorList>
    </citation>
    <scope>NUCLEOTIDE SEQUENCE [LARGE SCALE GENOMIC DNA]</scope>
    <source>
        <strain evidence="2 3">CCUG 57757A</strain>
    </source>
</reference>
<proteinExistence type="predicted"/>
<dbReference type="RefSeq" id="WP_065255829.1">
    <property type="nucleotide sequence ID" value="NZ_JARDJM010000008.1"/>
</dbReference>
<evidence type="ECO:0000256" key="1">
    <source>
        <dbReference type="SAM" id="Phobius"/>
    </source>
</evidence>
<keyword evidence="1" id="KW-0812">Transmembrane</keyword>
<feature type="transmembrane region" description="Helical" evidence="1">
    <location>
        <begin position="104"/>
        <end position="125"/>
    </location>
</feature>
<evidence type="ECO:0000313" key="3">
    <source>
        <dbReference type="Proteomes" id="UP000092607"/>
    </source>
</evidence>
<evidence type="ECO:0000313" key="2">
    <source>
        <dbReference type="EMBL" id="OBX64543.1"/>
    </source>
</evidence>
<dbReference type="Proteomes" id="UP000092607">
    <property type="component" value="Unassembled WGS sequence"/>
</dbReference>
<feature type="transmembrane region" description="Helical" evidence="1">
    <location>
        <begin position="20"/>
        <end position="41"/>
    </location>
</feature>
<gene>
    <name evidence="2" type="ORF">A9309_04470</name>
</gene>
<name>A0A1B8Q4M9_MORLA</name>
<dbReference type="EMBL" id="LZMS01000041">
    <property type="protein sequence ID" value="OBX64543.1"/>
    <property type="molecule type" value="Genomic_DNA"/>
</dbReference>
<protein>
    <submittedName>
        <fullName evidence="2">Uncharacterized protein</fullName>
    </submittedName>
</protein>
<feature type="transmembrane region" description="Helical" evidence="1">
    <location>
        <begin position="62"/>
        <end position="84"/>
    </location>
</feature>
<sequence>MIEIDIAGFLLSYSSLKVMIVQAIEGLWVGFCFGIFIPSQYELNQPIECRQKVWFWKKYHEFTIKNMVIYYIKFLLAIIFVAFIDIKMIQYFDVFPMSKYANNSLIMGVVFLITTLIAKHIRYIYFKNKLSNIIKEGSKR</sequence>
<comment type="caution">
    <text evidence="2">The sequence shown here is derived from an EMBL/GenBank/DDBJ whole genome shotgun (WGS) entry which is preliminary data.</text>
</comment>
<keyword evidence="1" id="KW-0472">Membrane</keyword>
<dbReference type="AlphaFoldDB" id="A0A1B8Q4M9"/>
<keyword evidence="1" id="KW-1133">Transmembrane helix</keyword>
<accession>A0A1B8Q4M9</accession>
<organism evidence="2 3">
    <name type="scientific">Moraxella lacunata</name>
    <dbReference type="NCBI Taxonomy" id="477"/>
    <lineage>
        <taxon>Bacteria</taxon>
        <taxon>Pseudomonadati</taxon>
        <taxon>Pseudomonadota</taxon>
        <taxon>Gammaproteobacteria</taxon>
        <taxon>Moraxellales</taxon>
        <taxon>Moraxellaceae</taxon>
        <taxon>Moraxella</taxon>
    </lineage>
</organism>